<evidence type="ECO:0000256" key="5">
    <source>
        <dbReference type="ARBA" id="ARBA00022840"/>
    </source>
</evidence>
<dbReference type="GO" id="GO:0016887">
    <property type="term" value="F:ATP hydrolysis activity"/>
    <property type="evidence" value="ECO:0007669"/>
    <property type="project" value="InterPro"/>
</dbReference>
<evidence type="ECO:0000313" key="12">
    <source>
        <dbReference type="EMBL" id="EOU16484.1"/>
    </source>
</evidence>
<evidence type="ECO:0000256" key="2">
    <source>
        <dbReference type="ARBA" id="ARBA00022448"/>
    </source>
</evidence>
<accession>A0AAV3ITC4</accession>
<keyword evidence="5" id="KW-0067">ATP-binding</keyword>
<dbReference type="Pfam" id="PF00664">
    <property type="entry name" value="ABC_membrane"/>
    <property type="match status" value="1"/>
</dbReference>
<dbReference type="FunFam" id="3.40.50.300:FF:000287">
    <property type="entry name" value="Multidrug ABC transporter ATP-binding protein"/>
    <property type="match status" value="1"/>
</dbReference>
<evidence type="ECO:0000256" key="4">
    <source>
        <dbReference type="ARBA" id="ARBA00022741"/>
    </source>
</evidence>
<dbReference type="Proteomes" id="UP000014107">
    <property type="component" value="Unassembled WGS sequence"/>
</dbReference>
<dbReference type="InterPro" id="IPR039421">
    <property type="entry name" value="Type_1_exporter"/>
</dbReference>
<dbReference type="GO" id="GO:0005524">
    <property type="term" value="F:ATP binding"/>
    <property type="evidence" value="ECO:0007669"/>
    <property type="project" value="UniProtKB-KW"/>
</dbReference>
<dbReference type="PROSITE" id="PS50893">
    <property type="entry name" value="ABC_TRANSPORTER_2"/>
    <property type="match status" value="1"/>
</dbReference>
<keyword evidence="7 8" id="KW-0472">Membrane</keyword>
<dbReference type="EMBL" id="ASWL01000008">
    <property type="protein sequence ID" value="EOU16484.1"/>
    <property type="molecule type" value="Genomic_DNA"/>
</dbReference>
<evidence type="ECO:0000256" key="1">
    <source>
        <dbReference type="ARBA" id="ARBA00004651"/>
    </source>
</evidence>
<dbReference type="PROSITE" id="PS00211">
    <property type="entry name" value="ABC_TRANSPORTER_1"/>
    <property type="match status" value="1"/>
</dbReference>
<evidence type="ECO:0000313" key="11">
    <source>
        <dbReference type="EMBL" id="EOT38711.1"/>
    </source>
</evidence>
<proteinExistence type="predicted"/>
<keyword evidence="3 8" id="KW-0812">Transmembrane</keyword>
<dbReference type="SUPFAM" id="SSF90123">
    <property type="entry name" value="ABC transporter transmembrane region"/>
    <property type="match status" value="1"/>
</dbReference>
<dbReference type="PANTHER" id="PTHR43394:SF1">
    <property type="entry name" value="ATP-BINDING CASSETTE SUB-FAMILY B MEMBER 10, MITOCHONDRIAL"/>
    <property type="match status" value="1"/>
</dbReference>
<feature type="transmembrane region" description="Helical" evidence="8">
    <location>
        <begin position="37"/>
        <end position="60"/>
    </location>
</feature>
<dbReference type="Pfam" id="PF00005">
    <property type="entry name" value="ABC_tran"/>
    <property type="match status" value="1"/>
</dbReference>
<dbReference type="SMART" id="SM00382">
    <property type="entry name" value="AAA"/>
    <property type="match status" value="1"/>
</dbReference>
<evidence type="ECO:0000256" key="3">
    <source>
        <dbReference type="ARBA" id="ARBA00022692"/>
    </source>
</evidence>
<dbReference type="RefSeq" id="WP_016179205.1">
    <property type="nucleotide sequence ID" value="NZ_KE136358.1"/>
</dbReference>
<dbReference type="InterPro" id="IPR027417">
    <property type="entry name" value="P-loop_NTPase"/>
</dbReference>
<evidence type="ECO:0008006" key="15">
    <source>
        <dbReference type="Google" id="ProtNLM"/>
    </source>
</evidence>
<keyword evidence="2" id="KW-0813">Transport</keyword>
<dbReference type="GeneID" id="69567900"/>
<evidence type="ECO:0000256" key="7">
    <source>
        <dbReference type="ARBA" id="ARBA00023136"/>
    </source>
</evidence>
<evidence type="ECO:0000313" key="13">
    <source>
        <dbReference type="Proteomes" id="UP000014104"/>
    </source>
</evidence>
<dbReference type="PANTHER" id="PTHR43394">
    <property type="entry name" value="ATP-DEPENDENT PERMEASE MDL1, MITOCHONDRIAL"/>
    <property type="match status" value="1"/>
</dbReference>
<dbReference type="EMBL" id="AHYV01000050">
    <property type="protein sequence ID" value="EOT38711.1"/>
    <property type="molecule type" value="Genomic_DNA"/>
</dbReference>
<dbReference type="InterPro" id="IPR003439">
    <property type="entry name" value="ABC_transporter-like_ATP-bd"/>
</dbReference>
<feature type="domain" description="ABC transmembrane type-1" evidence="10">
    <location>
        <begin position="38"/>
        <end position="329"/>
    </location>
</feature>
<evidence type="ECO:0000256" key="6">
    <source>
        <dbReference type="ARBA" id="ARBA00022989"/>
    </source>
</evidence>
<reference evidence="12 14" key="2">
    <citation type="submission" date="2013-03" db="EMBL/GenBank/DDBJ databases">
        <title>The Genome Sequence of Enterococcus avium ATCC_14025 (PacBio/Illumina hybrid assembly).</title>
        <authorList>
            <consortium name="The Broad Institute Genomics Platform"/>
            <consortium name="The Broad Institute Genome Sequencing Center for Infectious Disease"/>
            <person name="Earl A."/>
            <person name="Russ C."/>
            <person name="Gilmore M."/>
            <person name="Surin D."/>
            <person name="Walker B."/>
            <person name="Young S."/>
            <person name="Zeng Q."/>
            <person name="Gargeya S."/>
            <person name="Fitzgerald M."/>
            <person name="Haas B."/>
            <person name="Abouelleil A."/>
            <person name="Allen A.W."/>
            <person name="Alvarado L."/>
            <person name="Arachchi H.M."/>
            <person name="Berlin A.M."/>
            <person name="Chapman S.B."/>
            <person name="Gainer-Dewar J."/>
            <person name="Goldberg J."/>
            <person name="Griggs A."/>
            <person name="Gujja S."/>
            <person name="Hansen M."/>
            <person name="Howarth C."/>
            <person name="Imamovic A."/>
            <person name="Ireland A."/>
            <person name="Larimer J."/>
            <person name="McCowan C."/>
            <person name="Murphy C."/>
            <person name="Pearson M."/>
            <person name="Poon T.W."/>
            <person name="Priest M."/>
            <person name="Roberts A."/>
            <person name="Saif S."/>
            <person name="Shea T."/>
            <person name="Sisk P."/>
            <person name="Sykes S."/>
            <person name="Wortman J."/>
            <person name="Nusbaum C."/>
            <person name="Birren B."/>
        </authorList>
    </citation>
    <scope>NUCLEOTIDE SEQUENCE [LARGE SCALE GENOMIC DNA]</scope>
    <source>
        <strain evidence="12 14">ATCC 14025</strain>
    </source>
</reference>
<dbReference type="SUPFAM" id="SSF52540">
    <property type="entry name" value="P-loop containing nucleoside triphosphate hydrolases"/>
    <property type="match status" value="1"/>
</dbReference>
<keyword evidence="6 8" id="KW-1133">Transmembrane helix</keyword>
<feature type="domain" description="ABC transporter" evidence="9">
    <location>
        <begin position="363"/>
        <end position="597"/>
    </location>
</feature>
<name>A0AAV3ITC4_ENTAV</name>
<dbReference type="GO" id="GO:0005886">
    <property type="term" value="C:plasma membrane"/>
    <property type="evidence" value="ECO:0007669"/>
    <property type="project" value="UniProtKB-SubCell"/>
</dbReference>
<evidence type="ECO:0000313" key="14">
    <source>
        <dbReference type="Proteomes" id="UP000014107"/>
    </source>
</evidence>
<dbReference type="Gene3D" id="1.20.1560.10">
    <property type="entry name" value="ABC transporter type 1, transmembrane domain"/>
    <property type="match status" value="1"/>
</dbReference>
<dbReference type="PROSITE" id="PS50929">
    <property type="entry name" value="ABC_TM1F"/>
    <property type="match status" value="1"/>
</dbReference>
<dbReference type="CDD" id="cd18547">
    <property type="entry name" value="ABC_6TM_Tm288_like"/>
    <property type="match status" value="1"/>
</dbReference>
<gene>
    <name evidence="12" type="ORF">I570_03631</name>
    <name evidence="11" type="ORF">OMU_04527</name>
</gene>
<reference evidence="11 13" key="1">
    <citation type="submission" date="2013-03" db="EMBL/GenBank/DDBJ databases">
        <title>The Genome Sequence of Enterococcus avium ATCC_14025 (Illumina only assembly).</title>
        <authorList>
            <consortium name="The Broad Institute Genomics Platform"/>
            <consortium name="The Broad Institute Genome Sequencing Center for Infectious Disease"/>
            <person name="Earl A."/>
            <person name="Russ C."/>
            <person name="Gilmore M."/>
            <person name="Surin D."/>
            <person name="Walker B."/>
            <person name="Young S."/>
            <person name="Zeng Q."/>
            <person name="Gargeya S."/>
            <person name="Fitzgerald M."/>
            <person name="Haas B."/>
            <person name="Abouelleil A."/>
            <person name="Allen A.W."/>
            <person name="Alvarado L."/>
            <person name="Arachchi H.M."/>
            <person name="Berlin A.M."/>
            <person name="Chapman S.B."/>
            <person name="Gainer-Dewar J."/>
            <person name="Goldberg J."/>
            <person name="Griggs A."/>
            <person name="Gujja S."/>
            <person name="Hansen M."/>
            <person name="Howarth C."/>
            <person name="Imamovic A."/>
            <person name="Ireland A."/>
            <person name="Larimer J."/>
            <person name="McCowan C."/>
            <person name="Murphy C."/>
            <person name="Pearson M."/>
            <person name="Poon T.W."/>
            <person name="Priest M."/>
            <person name="Roberts A."/>
            <person name="Saif S."/>
            <person name="Shea T."/>
            <person name="Sisk P."/>
            <person name="Sykes S."/>
            <person name="Wortman J."/>
            <person name="Nusbaum C."/>
            <person name="Birren B."/>
        </authorList>
    </citation>
    <scope>NUCLEOTIDE SEQUENCE [LARGE SCALE GENOMIC DNA]</scope>
    <source>
        <strain evidence="11 13">ATCC 14025</strain>
    </source>
</reference>
<evidence type="ECO:0000256" key="8">
    <source>
        <dbReference type="SAM" id="Phobius"/>
    </source>
</evidence>
<dbReference type="InterPro" id="IPR036640">
    <property type="entry name" value="ABC1_TM_sf"/>
</dbReference>
<dbReference type="GO" id="GO:0015421">
    <property type="term" value="F:ABC-type oligopeptide transporter activity"/>
    <property type="evidence" value="ECO:0007669"/>
    <property type="project" value="TreeGrafter"/>
</dbReference>
<dbReference type="AlphaFoldDB" id="A0AAV3ITC4"/>
<comment type="caution">
    <text evidence="12">The sequence shown here is derived from an EMBL/GenBank/DDBJ whole genome shotgun (WGS) entry which is preliminary data.</text>
</comment>
<protein>
    <recommendedName>
        <fullName evidence="15">ABC transporter ATP-binding protein</fullName>
    </recommendedName>
</protein>
<dbReference type="InterPro" id="IPR017871">
    <property type="entry name" value="ABC_transporter-like_CS"/>
</dbReference>
<dbReference type="InterPro" id="IPR011527">
    <property type="entry name" value="ABC1_TM_dom"/>
</dbReference>
<evidence type="ECO:0000259" key="9">
    <source>
        <dbReference type="PROSITE" id="PS50893"/>
    </source>
</evidence>
<dbReference type="InterPro" id="IPR003593">
    <property type="entry name" value="AAA+_ATPase"/>
</dbReference>
<feature type="transmembrane region" description="Helical" evidence="8">
    <location>
        <begin position="80"/>
        <end position="103"/>
    </location>
</feature>
<dbReference type="Proteomes" id="UP000014104">
    <property type="component" value="Unassembled WGS sequence"/>
</dbReference>
<dbReference type="Gene3D" id="3.40.50.300">
    <property type="entry name" value="P-loop containing nucleotide triphosphate hydrolases"/>
    <property type="match status" value="1"/>
</dbReference>
<sequence>MSIKQVDEKKVETETPKEFKKTGIRLFKLLIEQKTRFAVIIASAICFAALMAITPLILGWGLDAIITLIRTQQVTMENLFAALIQPVVWLFIAWCGVSLFSLLQEYTMASVAETLTLRLRTKLTEKLNHLPMKFFDQYKTGDILTRATLDLDKVSEVLQVGLMQMISAILSIVIGLGVMIYLSPLLTLGIVIILLVSLFLTNRLAHKNQEYFSENQAALGAVGTKAEENYSGNLLIKAYNRQQATADELDKLNEAQFQAFKKAQFVSFAINPLIRLINQLGFVTSAVVGGIMVINGQLSIGLVQAYLQYVNQVSEPITQVSYVINSLQSAFAALERIFEILDQEEEVEEVLNLSVPENVRGEVAFKHVAFGYSPDKLLMEDVNFKVKPKQMVAIVGPTGAGKTTMINLLMRFYELTNGQIEVDGKNISHFSRAEIRQKFGMVLQDTWLFEGTVADNIAYGKPDATRQEIVQAAKDAQCHHFIRTLPNGYDTIISSDGTQISQGQQQLLTIARAILADPQLLILDEATSSVDTRTEGMIQQAMDQLTTERTSFVIAHRLSTIKNADLILVMKDGSIIEQGNHSSLMKKGDFYANLYNSQFAG</sequence>
<organism evidence="12 14">
    <name type="scientific">Enterococcus avium ATCC 14025</name>
    <dbReference type="NCBI Taxonomy" id="1140002"/>
    <lineage>
        <taxon>Bacteria</taxon>
        <taxon>Bacillati</taxon>
        <taxon>Bacillota</taxon>
        <taxon>Bacilli</taxon>
        <taxon>Lactobacillales</taxon>
        <taxon>Enterococcaceae</taxon>
        <taxon>Enterococcus</taxon>
    </lineage>
</organism>
<keyword evidence="13" id="KW-1185">Reference proteome</keyword>
<evidence type="ECO:0000259" key="10">
    <source>
        <dbReference type="PROSITE" id="PS50929"/>
    </source>
</evidence>
<comment type="subcellular location">
    <subcellularLocation>
        <location evidence="1">Cell membrane</location>
        <topology evidence="1">Multi-pass membrane protein</topology>
    </subcellularLocation>
</comment>
<keyword evidence="4" id="KW-0547">Nucleotide-binding</keyword>